<organism evidence="8 9">
    <name type="scientific">Littorina saxatilis</name>
    <dbReference type="NCBI Taxonomy" id="31220"/>
    <lineage>
        <taxon>Eukaryota</taxon>
        <taxon>Metazoa</taxon>
        <taxon>Spiralia</taxon>
        <taxon>Lophotrochozoa</taxon>
        <taxon>Mollusca</taxon>
        <taxon>Gastropoda</taxon>
        <taxon>Caenogastropoda</taxon>
        <taxon>Littorinimorpha</taxon>
        <taxon>Littorinoidea</taxon>
        <taxon>Littorinidae</taxon>
        <taxon>Littorina</taxon>
    </lineage>
</organism>
<dbReference type="GO" id="GO:0042383">
    <property type="term" value="C:sarcolemma"/>
    <property type="evidence" value="ECO:0007669"/>
    <property type="project" value="TreeGrafter"/>
</dbReference>
<dbReference type="GO" id="GO:0042391">
    <property type="term" value="P:regulation of membrane potential"/>
    <property type="evidence" value="ECO:0007669"/>
    <property type="project" value="TreeGrafter"/>
</dbReference>
<feature type="region of interest" description="Disordered" evidence="5">
    <location>
        <begin position="384"/>
        <end position="432"/>
    </location>
</feature>
<evidence type="ECO:0000256" key="5">
    <source>
        <dbReference type="SAM" id="MobiDB-lite"/>
    </source>
</evidence>
<accession>A0AAN9BLS1</accession>
<evidence type="ECO:0000256" key="4">
    <source>
        <dbReference type="ARBA" id="ARBA00023136"/>
    </source>
</evidence>
<feature type="compositionally biased region" description="Low complexity" evidence="5">
    <location>
        <begin position="403"/>
        <end position="432"/>
    </location>
</feature>
<dbReference type="InterPro" id="IPR055272">
    <property type="entry name" value="POPDC1-3_dom"/>
</dbReference>
<feature type="domain" description="POPDC1-3" evidence="7">
    <location>
        <begin position="85"/>
        <end position="309"/>
    </location>
</feature>
<keyword evidence="4 6" id="KW-0472">Membrane</keyword>
<keyword evidence="2 6" id="KW-0812">Transmembrane</keyword>
<reference evidence="8 9" key="1">
    <citation type="submission" date="2024-02" db="EMBL/GenBank/DDBJ databases">
        <title>Chromosome-scale genome assembly of the rough periwinkle Littorina saxatilis.</title>
        <authorList>
            <person name="De Jode A."/>
            <person name="Faria R."/>
            <person name="Formenti G."/>
            <person name="Sims Y."/>
            <person name="Smith T.P."/>
            <person name="Tracey A."/>
            <person name="Wood J.M.D."/>
            <person name="Zagrodzka Z.B."/>
            <person name="Johannesson K."/>
            <person name="Butlin R.K."/>
            <person name="Leder E.H."/>
        </authorList>
    </citation>
    <scope>NUCLEOTIDE SEQUENCE [LARGE SCALE GENOMIC DNA]</scope>
    <source>
        <strain evidence="8">Snail1</strain>
        <tissue evidence="8">Muscle</tissue>
    </source>
</reference>
<dbReference type="PANTHER" id="PTHR12101:SF30">
    <property type="entry name" value="POPEYE DOMAIN-CONTAINING PROTEIN 3-LIKE PROTEIN"/>
    <property type="match status" value="1"/>
</dbReference>
<dbReference type="EMBL" id="JBAMIC010000004">
    <property type="protein sequence ID" value="KAK7108626.1"/>
    <property type="molecule type" value="Genomic_DNA"/>
</dbReference>
<dbReference type="GO" id="GO:0007507">
    <property type="term" value="P:heart development"/>
    <property type="evidence" value="ECO:0007669"/>
    <property type="project" value="TreeGrafter"/>
</dbReference>
<evidence type="ECO:0000313" key="9">
    <source>
        <dbReference type="Proteomes" id="UP001374579"/>
    </source>
</evidence>
<evidence type="ECO:0000256" key="6">
    <source>
        <dbReference type="SAM" id="Phobius"/>
    </source>
</evidence>
<dbReference type="AlphaFoldDB" id="A0AAN9BLS1"/>
<dbReference type="Pfam" id="PF04831">
    <property type="entry name" value="POPDC1-3"/>
    <property type="match status" value="1"/>
</dbReference>
<gene>
    <name evidence="8" type="ORF">V1264_016325</name>
</gene>
<sequence length="432" mass="47285">MCQQTPFCACLREGNHNTLIALQLKSAASLLTRKTMFAYQARVFLLPSGLNQNGSVVWEVSDTGVNNTVSGAMDRVVGCSTWQPPNHVLFQLACALLAAGLLAFDTPYGALLLHFLFFLGYLLMSVWSWVILCAPDFFSWNFAFLLLNGGQTMSLLYSIRPVRFCRELEDVYTNIFQPLKVPRSLYKRLVGAEYCTLMTLNEGEHYATQSITKTDKLGLLITGTMNAYSNRTLLHTIKAKQFIDSPEFESCNSGDEKFQVSIIAGSMCRYIFWPRQSLEYLLVQEPYLASIINIVLGRDITNKLYALNERVSTVEGSKLDIRLPSVSPSLRARRDIRKAVVGVTVCTGGGGATEALDTLTAPLGPACNDDSDDSDEAFIRMSEKMELLNGHATGSPPGPGGPSPISGSAPRASPPSGHSSPSSRHSGLQFDI</sequence>
<keyword evidence="9" id="KW-1185">Reference proteome</keyword>
<proteinExistence type="predicted"/>
<comment type="caution">
    <text evidence="8">The sequence shown here is derived from an EMBL/GenBank/DDBJ whole genome shotgun (WGS) entry which is preliminary data.</text>
</comment>
<feature type="transmembrane region" description="Helical" evidence="6">
    <location>
        <begin position="88"/>
        <end position="104"/>
    </location>
</feature>
<evidence type="ECO:0000313" key="8">
    <source>
        <dbReference type="EMBL" id="KAK7108626.1"/>
    </source>
</evidence>
<dbReference type="InterPro" id="IPR006916">
    <property type="entry name" value="POPDC1-3"/>
</dbReference>
<dbReference type="GO" id="GO:0030552">
    <property type="term" value="F:cAMP binding"/>
    <property type="evidence" value="ECO:0007669"/>
    <property type="project" value="TreeGrafter"/>
</dbReference>
<name>A0AAN9BLS1_9CAEN</name>
<evidence type="ECO:0000259" key="7">
    <source>
        <dbReference type="Pfam" id="PF04831"/>
    </source>
</evidence>
<dbReference type="Proteomes" id="UP001374579">
    <property type="component" value="Unassembled WGS sequence"/>
</dbReference>
<dbReference type="PANTHER" id="PTHR12101">
    <property type="entry name" value="POPEYE DOMAIN CONTAINING PROTEIN"/>
    <property type="match status" value="1"/>
</dbReference>
<keyword evidence="3 6" id="KW-1133">Transmembrane helix</keyword>
<evidence type="ECO:0000256" key="3">
    <source>
        <dbReference type="ARBA" id="ARBA00022989"/>
    </source>
</evidence>
<feature type="transmembrane region" description="Helical" evidence="6">
    <location>
        <begin position="138"/>
        <end position="159"/>
    </location>
</feature>
<protein>
    <recommendedName>
        <fullName evidence="7">POPDC1-3 domain-containing protein</fullName>
    </recommendedName>
</protein>
<evidence type="ECO:0000256" key="2">
    <source>
        <dbReference type="ARBA" id="ARBA00022692"/>
    </source>
</evidence>
<feature type="transmembrane region" description="Helical" evidence="6">
    <location>
        <begin position="111"/>
        <end position="132"/>
    </location>
</feature>
<evidence type="ECO:0000256" key="1">
    <source>
        <dbReference type="ARBA" id="ARBA00004141"/>
    </source>
</evidence>
<dbReference type="GO" id="GO:0051146">
    <property type="term" value="P:striated muscle cell differentiation"/>
    <property type="evidence" value="ECO:0007669"/>
    <property type="project" value="TreeGrafter"/>
</dbReference>
<comment type="subcellular location">
    <subcellularLocation>
        <location evidence="1">Membrane</location>
        <topology evidence="1">Multi-pass membrane protein</topology>
    </subcellularLocation>
</comment>